<protein>
    <submittedName>
        <fullName evidence="2">Sugar phosphate nucleotidyltransferase</fullName>
    </submittedName>
</protein>
<gene>
    <name evidence="2" type="ORF">ACFSYS_06715</name>
</gene>
<dbReference type="Proteomes" id="UP001597438">
    <property type="component" value="Unassembled WGS sequence"/>
</dbReference>
<evidence type="ECO:0000259" key="1">
    <source>
        <dbReference type="Pfam" id="PF00483"/>
    </source>
</evidence>
<dbReference type="Gene3D" id="3.90.550.10">
    <property type="entry name" value="Spore Coat Polysaccharide Biosynthesis Protein SpsA, Chain A"/>
    <property type="match status" value="1"/>
</dbReference>
<reference evidence="3" key="1">
    <citation type="journal article" date="2019" name="Int. J. Syst. Evol. Microbiol.">
        <title>The Global Catalogue of Microorganisms (GCM) 10K type strain sequencing project: providing services to taxonomists for standard genome sequencing and annotation.</title>
        <authorList>
            <consortium name="The Broad Institute Genomics Platform"/>
            <consortium name="The Broad Institute Genome Sequencing Center for Infectious Disease"/>
            <person name="Wu L."/>
            <person name="Ma J."/>
        </authorList>
    </citation>
    <scope>NUCLEOTIDE SEQUENCE [LARGE SCALE GENOMIC DNA]</scope>
    <source>
        <strain evidence="3">KCTC 52925</strain>
    </source>
</reference>
<evidence type="ECO:0000313" key="2">
    <source>
        <dbReference type="EMBL" id="MFD2832976.1"/>
    </source>
</evidence>
<accession>A0ABW5X5V2</accession>
<dbReference type="RefSeq" id="WP_251741381.1">
    <property type="nucleotide sequence ID" value="NZ_JBHUOJ010000012.1"/>
</dbReference>
<dbReference type="EMBL" id="JBHUOJ010000012">
    <property type="protein sequence ID" value="MFD2832976.1"/>
    <property type="molecule type" value="Genomic_DNA"/>
</dbReference>
<comment type="caution">
    <text evidence="2">The sequence shown here is derived from an EMBL/GenBank/DDBJ whole genome shotgun (WGS) entry which is preliminary data.</text>
</comment>
<dbReference type="InterPro" id="IPR005835">
    <property type="entry name" value="NTP_transferase_dom"/>
</dbReference>
<dbReference type="InterPro" id="IPR029044">
    <property type="entry name" value="Nucleotide-diphossugar_trans"/>
</dbReference>
<feature type="domain" description="Nucleotidyl transferase" evidence="1">
    <location>
        <begin position="5"/>
        <end position="219"/>
    </location>
</feature>
<evidence type="ECO:0000313" key="3">
    <source>
        <dbReference type="Proteomes" id="UP001597438"/>
    </source>
</evidence>
<dbReference type="Pfam" id="PF00483">
    <property type="entry name" value="NTP_transferase"/>
    <property type="match status" value="1"/>
</dbReference>
<organism evidence="2 3">
    <name type="scientific">Christiangramia antarctica</name>
    <dbReference type="NCBI Taxonomy" id="2058158"/>
    <lineage>
        <taxon>Bacteria</taxon>
        <taxon>Pseudomonadati</taxon>
        <taxon>Bacteroidota</taxon>
        <taxon>Flavobacteriia</taxon>
        <taxon>Flavobacteriales</taxon>
        <taxon>Flavobacteriaceae</taxon>
        <taxon>Christiangramia</taxon>
    </lineage>
</organism>
<name>A0ABW5X5V2_9FLAO</name>
<dbReference type="SUPFAM" id="SSF53448">
    <property type="entry name" value="Nucleotide-diphospho-sugar transferases"/>
    <property type="match status" value="1"/>
</dbReference>
<keyword evidence="3" id="KW-1185">Reference proteome</keyword>
<proteinExistence type="predicted"/>
<sequence length="294" mass="33614">MTLLLMAGGRGSRYGKLKQFDGLGPNEEFLMEYSIKDAIRNGFDHIVVITQEANADFLKGYFEIRLPENVQFEVVVQEIGELPADSSIPVLRTKPLGTAHAVWCARNVIDEPFAVINADDYYGTTAFKEVARRINKTRPENEFLFMGYLLKNTLSPNGVVARGVCKLNNDNSLANITEYKEIEAQENRIIDIESQVEFTGDEIVSMNFWVCQPAIFPFIEKEIRSFLNHKQKRIQDEIYLPFIIQKMLEENAAKVTVIPTNENWFGVTYASDKDKVVDSLAEMTRKKIYPNPLW</sequence>